<evidence type="ECO:0008006" key="3">
    <source>
        <dbReference type="Google" id="ProtNLM"/>
    </source>
</evidence>
<gene>
    <name evidence="1" type="ORF">OSB04_025258</name>
</gene>
<organism evidence="1 2">
    <name type="scientific">Centaurea solstitialis</name>
    <name type="common">yellow star-thistle</name>
    <dbReference type="NCBI Taxonomy" id="347529"/>
    <lineage>
        <taxon>Eukaryota</taxon>
        <taxon>Viridiplantae</taxon>
        <taxon>Streptophyta</taxon>
        <taxon>Embryophyta</taxon>
        <taxon>Tracheophyta</taxon>
        <taxon>Spermatophyta</taxon>
        <taxon>Magnoliopsida</taxon>
        <taxon>eudicotyledons</taxon>
        <taxon>Gunneridae</taxon>
        <taxon>Pentapetalae</taxon>
        <taxon>asterids</taxon>
        <taxon>campanulids</taxon>
        <taxon>Asterales</taxon>
        <taxon>Asteraceae</taxon>
        <taxon>Carduoideae</taxon>
        <taxon>Cardueae</taxon>
        <taxon>Centaureinae</taxon>
        <taxon>Centaurea</taxon>
    </lineage>
</organism>
<dbReference type="PANTHER" id="PTHR33527">
    <property type="entry name" value="OS07G0274300 PROTEIN"/>
    <property type="match status" value="1"/>
</dbReference>
<evidence type="ECO:0000313" key="1">
    <source>
        <dbReference type="EMBL" id="KAJ9545551.1"/>
    </source>
</evidence>
<sequence>MADIFASPNQPSLFPNIIPCPSISTEDYHLFYKNERRLFTFLLLSLHREVFHSTLVIGFLIWLEREGYASKNLVETIINSLAPEAINQVVNEIGVCLKILHKNIPNNLTFDLASNNIPLLQSLLDRKGINLGELHRNQDPIFSQVSTIAKDVSTKAFDDILEQFVSRNRGTLVVRSPGQATQVPVAPIPSYNLRPYVRVYQNPAVVARPRQDAQVVQSYGMMHRPMVRLGGAANRQVVVTNLDPSYATSRGPYALRDHPEDDDVPPEERTIFLTFSKGYPISEEEVRHYFSRLFGDFIESIHMHDAGPENQSLYARIVAHSLSTARAVIERDGVEGKSKFCINGKHVWARRFVKRTPSRNTNNNLALAPLQR</sequence>
<accession>A0AA38T154</accession>
<protein>
    <recommendedName>
        <fullName evidence="3">RRM domain-containing protein</fullName>
    </recommendedName>
</protein>
<evidence type="ECO:0000313" key="2">
    <source>
        <dbReference type="Proteomes" id="UP001172457"/>
    </source>
</evidence>
<comment type="caution">
    <text evidence="1">The sequence shown here is derived from an EMBL/GenBank/DDBJ whole genome shotgun (WGS) entry which is preliminary data.</text>
</comment>
<dbReference type="AlphaFoldDB" id="A0AA38T154"/>
<name>A0AA38T154_9ASTR</name>
<dbReference type="Proteomes" id="UP001172457">
    <property type="component" value="Chromosome 6"/>
</dbReference>
<dbReference type="EMBL" id="JARYMX010000006">
    <property type="protein sequence ID" value="KAJ9545551.1"/>
    <property type="molecule type" value="Genomic_DNA"/>
</dbReference>
<dbReference type="PANTHER" id="PTHR33527:SF28">
    <property type="entry name" value="GB|AAD43168.1"/>
    <property type="match status" value="1"/>
</dbReference>
<reference evidence="1" key="1">
    <citation type="submission" date="2023-03" db="EMBL/GenBank/DDBJ databases">
        <title>Chromosome-scale reference genome and RAD-based genetic map of yellow starthistle (Centaurea solstitialis) reveal putative structural variation and QTLs associated with invader traits.</title>
        <authorList>
            <person name="Reatini B."/>
            <person name="Cang F.A."/>
            <person name="Jiang Q."/>
            <person name="Mckibben M.T.W."/>
            <person name="Barker M.S."/>
            <person name="Rieseberg L.H."/>
            <person name="Dlugosch K.M."/>
        </authorList>
    </citation>
    <scope>NUCLEOTIDE SEQUENCE</scope>
    <source>
        <strain evidence="1">CAN-66</strain>
        <tissue evidence="1">Leaf</tissue>
    </source>
</reference>
<proteinExistence type="predicted"/>
<keyword evidence="2" id="KW-1185">Reference proteome</keyword>